<proteinExistence type="predicted"/>
<name>A0AAU7PU07_9FIRM</name>
<keyword evidence="2" id="KW-0255">Endonuclease</keyword>
<dbReference type="EMBL" id="CP157940">
    <property type="protein sequence ID" value="XBS55759.1"/>
    <property type="molecule type" value="Genomic_DNA"/>
</dbReference>
<evidence type="ECO:0000313" key="2">
    <source>
        <dbReference type="EMBL" id="XBS55759.1"/>
    </source>
</evidence>
<keyword evidence="2" id="KW-0540">Nuclease</keyword>
<feature type="domain" description="HNH nuclease" evidence="1">
    <location>
        <begin position="152"/>
        <end position="204"/>
    </location>
</feature>
<dbReference type="REBASE" id="838943">
    <property type="entry name" value="LspBS2ORF8255P"/>
</dbReference>
<reference evidence="2" key="1">
    <citation type="submission" date="2024-06" db="EMBL/GenBank/DDBJ databases">
        <title>Lacrimispora cavernae sp. nov., a novel anaerobe isolated from bat guano pile inside a cave.</title>
        <authorList>
            <person name="Miller S.L."/>
            <person name="Lu N."/>
            <person name="King J."/>
            <person name="Sankaranarayanan K."/>
            <person name="Lawson P.A."/>
        </authorList>
    </citation>
    <scope>NUCLEOTIDE SEQUENCE</scope>
    <source>
        <strain evidence="2">BS-2</strain>
    </source>
</reference>
<gene>
    <name evidence="2" type="ORF">ABFV83_08230</name>
</gene>
<dbReference type="InterPro" id="IPR003615">
    <property type="entry name" value="HNH_nuc"/>
</dbReference>
<accession>A0AAU7PU07</accession>
<keyword evidence="2" id="KW-0378">Hydrolase</keyword>
<dbReference type="AlphaFoldDB" id="A0AAU7PU07"/>
<protein>
    <submittedName>
        <fullName evidence="2">HNH endonuclease</fullName>
    </submittedName>
</protein>
<dbReference type="GO" id="GO:0004519">
    <property type="term" value="F:endonuclease activity"/>
    <property type="evidence" value="ECO:0007669"/>
    <property type="project" value="UniProtKB-KW"/>
</dbReference>
<organism evidence="2">
    <name type="scientific">Lacrimispora sp. BS-2</name>
    <dbReference type="NCBI Taxonomy" id="3151850"/>
    <lineage>
        <taxon>Bacteria</taxon>
        <taxon>Bacillati</taxon>
        <taxon>Bacillota</taxon>
        <taxon>Clostridia</taxon>
        <taxon>Lachnospirales</taxon>
        <taxon>Lachnospiraceae</taxon>
        <taxon>Lacrimispora</taxon>
    </lineage>
</organism>
<dbReference type="RefSeq" id="WP_349948408.1">
    <property type="nucleotide sequence ID" value="NZ_CP157940.1"/>
</dbReference>
<dbReference type="Pfam" id="PF13391">
    <property type="entry name" value="HNH_2"/>
    <property type="match status" value="1"/>
</dbReference>
<evidence type="ECO:0000259" key="1">
    <source>
        <dbReference type="Pfam" id="PF13391"/>
    </source>
</evidence>
<sequence length="260" mass="30052">MKNRNGVKWSRDETILAFDLYCRTPFGKISQSNIDIIELAELLGRTPGSVGLKMHNLAHFDTKLQQRNVTAMAHGSKMDAQVYSEFSSNWTELTYRAQLIKANMQNLEIHEIIDMGDIDNIPPGVYREQLMKTRIGQYFFRITVLNSYGSRCCVTGLSKSDLLIASHIKPWKVSDEQTERTNPRNGICLNSLHDKAFDRGLITITQDFRILVSNAVIHAEMDEKTRGWFMSYNHRQICLPDKFLPAKDFIEYHNDMIFQR</sequence>